<dbReference type="EMBL" id="PGCI01000630">
    <property type="protein sequence ID" value="PLW23539.1"/>
    <property type="molecule type" value="Genomic_DNA"/>
</dbReference>
<feature type="compositionally biased region" description="Basic and acidic residues" evidence="1">
    <location>
        <begin position="345"/>
        <end position="369"/>
    </location>
</feature>
<feature type="compositionally biased region" description="Polar residues" evidence="1">
    <location>
        <begin position="330"/>
        <end position="344"/>
    </location>
</feature>
<evidence type="ECO:0000313" key="5">
    <source>
        <dbReference type="Proteomes" id="UP000235388"/>
    </source>
</evidence>
<evidence type="ECO:0000313" key="4">
    <source>
        <dbReference type="EMBL" id="PLW47155.1"/>
    </source>
</evidence>
<dbReference type="EMBL" id="PGCI01000033">
    <property type="protein sequence ID" value="PLW47155.1"/>
    <property type="molecule type" value="Genomic_DNA"/>
</dbReference>
<evidence type="ECO:0000256" key="1">
    <source>
        <dbReference type="SAM" id="MobiDB-lite"/>
    </source>
</evidence>
<organism evidence="4 6">
    <name type="scientific">Puccinia coronata f. sp. avenae</name>
    <dbReference type="NCBI Taxonomy" id="200324"/>
    <lineage>
        <taxon>Eukaryota</taxon>
        <taxon>Fungi</taxon>
        <taxon>Dikarya</taxon>
        <taxon>Basidiomycota</taxon>
        <taxon>Pucciniomycotina</taxon>
        <taxon>Pucciniomycetes</taxon>
        <taxon>Pucciniales</taxon>
        <taxon>Pucciniaceae</taxon>
        <taxon>Puccinia</taxon>
    </lineage>
</organism>
<evidence type="ECO:0000313" key="2">
    <source>
        <dbReference type="EMBL" id="PLW23539.1"/>
    </source>
</evidence>
<evidence type="ECO:0000313" key="3">
    <source>
        <dbReference type="EMBL" id="PLW46994.1"/>
    </source>
</evidence>
<sequence>MTAQRLPASSDSEFICSATRSDSMDGFYETHPRSVFRFKVPTQAQGGGYPSSMSTRITHHVWIPLGQRLQSCQVLAPITGTAVLNLSIKLGRVLLPPDTFINSTLLSEVIASLEALSADPTVSIHGIGEIEVVSEVPAGAHVRIPLVLSPLGELLGNALSSQPIARLSSMDLELQYTPAARQESAPDGPVTRSPSMADFNSLIHIQPLVLPLKSSLQTFIKRFVRRNLLRQLPLVFNSQWKKTLEDSIPYRELIARSLIHIANASISDELRVELSTMPKREGETSEDHLARKLLELQLAASAIPNTRVAQTPSSASPSGASSRLGVMGDTLSSSSDPDQAAESQSRYEESGLDEHELQYRLMELERYDSESDESLDPLIITVDT</sequence>
<feature type="compositionally biased region" description="Low complexity" evidence="1">
    <location>
        <begin position="312"/>
        <end position="322"/>
    </location>
</feature>
<protein>
    <submittedName>
        <fullName evidence="4">Uncharacterized protein</fullName>
    </submittedName>
</protein>
<dbReference type="Proteomes" id="UP000235392">
    <property type="component" value="Unassembled WGS sequence"/>
</dbReference>
<dbReference type="Proteomes" id="UP000235388">
    <property type="component" value="Unassembled WGS sequence"/>
</dbReference>
<keyword evidence="5" id="KW-1185">Reference proteome</keyword>
<feature type="region of interest" description="Disordered" evidence="1">
    <location>
        <begin position="305"/>
        <end position="384"/>
    </location>
</feature>
<reference evidence="5 6" key="1">
    <citation type="submission" date="2017-11" db="EMBL/GenBank/DDBJ databases">
        <title>De novo assembly and phasing of dikaryotic genomes from two isolates of Puccinia coronata f. sp. avenae, the causal agent of oat crown rust.</title>
        <authorList>
            <person name="Miller M.E."/>
            <person name="Zhang Y."/>
            <person name="Omidvar V."/>
            <person name="Sperschneider J."/>
            <person name="Schwessinger B."/>
            <person name="Raley C."/>
            <person name="Palmer J.M."/>
            <person name="Garnica D."/>
            <person name="Upadhyaya N."/>
            <person name="Rathjen J."/>
            <person name="Taylor J.M."/>
            <person name="Park R.F."/>
            <person name="Dodds P.N."/>
            <person name="Hirsch C.D."/>
            <person name="Kianian S.F."/>
            <person name="Figueroa M."/>
        </authorList>
    </citation>
    <scope>NUCLEOTIDE SEQUENCE [LARGE SCALE GENOMIC DNA]</scope>
    <source>
        <strain evidence="3">12NC29</strain>
        <strain evidence="4">12SD80</strain>
    </source>
</reference>
<accession>A0A2N5VAZ9</accession>
<dbReference type="EMBL" id="PGCJ01000114">
    <property type="protein sequence ID" value="PLW46994.1"/>
    <property type="molecule type" value="Genomic_DNA"/>
</dbReference>
<dbReference type="AlphaFoldDB" id="A0A2N5VAZ9"/>
<name>A0A2N5VAZ9_9BASI</name>
<comment type="caution">
    <text evidence="4">The sequence shown here is derived from an EMBL/GenBank/DDBJ whole genome shotgun (WGS) entry which is preliminary data.</text>
</comment>
<dbReference type="OrthoDB" id="2497240at2759"/>
<proteinExistence type="predicted"/>
<gene>
    <name evidence="3" type="ORF">PCANC_06541</name>
    <name evidence="4" type="ORF">PCASD_02338</name>
    <name evidence="2" type="ORF">PCASD_09112</name>
</gene>
<evidence type="ECO:0000313" key="6">
    <source>
        <dbReference type="Proteomes" id="UP000235392"/>
    </source>
</evidence>